<sequence length="370" mass="41781">MLEWFLDWLESTAATIGRTKLRVCALQLTIICAVVLSIIVGFEFYGNMSTTRIFKQEVIYPPPTEGGYMACESGTVVNVQFPTVAKKTLIYNGIGIMLSKIGTCKAWYDVGFRGEEGEEWRGMSLKKEKKQTVVKRIVWPNEGGEADIGEKLRTVCTGDKCMVNGPFGSCLEMENTASCSYIAFLEDPVDRVIGLYNENCVNHGDDMILHTRDEGKKSCREMDILEFADVIGNAYVKEFASLYWKKLRGVKCELNQGGFYEQECESFYRTNDYEATTAILHMTKHVMVFPMSDIVSSLSSLGYLIGGGNFNVKDLGTASLIKPYVAIDPTWKLKVDKSTRTKIAQILRHDMKLYKKAIALYEKEYKSWKP</sequence>
<dbReference type="InterPro" id="IPR027417">
    <property type="entry name" value="P-loop_NTPase"/>
</dbReference>
<dbReference type="Proteomes" id="UP001165065">
    <property type="component" value="Unassembled WGS sequence"/>
</dbReference>
<dbReference type="EMBL" id="BRYA01000332">
    <property type="protein sequence ID" value="GMI47165.1"/>
    <property type="molecule type" value="Genomic_DNA"/>
</dbReference>
<reference evidence="3" key="1">
    <citation type="journal article" date="2023" name="Commun. Biol.">
        <title>Genome analysis of Parmales, the sister group of diatoms, reveals the evolutionary specialization of diatoms from phago-mixotrophs to photoautotrophs.</title>
        <authorList>
            <person name="Ban H."/>
            <person name="Sato S."/>
            <person name="Yoshikawa S."/>
            <person name="Yamada K."/>
            <person name="Nakamura Y."/>
            <person name="Ichinomiya M."/>
            <person name="Sato N."/>
            <person name="Blanc-Mathieu R."/>
            <person name="Endo H."/>
            <person name="Kuwata A."/>
            <person name="Ogata H."/>
        </authorList>
    </citation>
    <scope>NUCLEOTIDE SEQUENCE [LARGE SCALE GENOMIC DNA]</scope>
</reference>
<name>A0A9W7GKT5_9STRA</name>
<organism evidence="2 3">
    <name type="scientific">Triparma columacea</name>
    <dbReference type="NCBI Taxonomy" id="722753"/>
    <lineage>
        <taxon>Eukaryota</taxon>
        <taxon>Sar</taxon>
        <taxon>Stramenopiles</taxon>
        <taxon>Ochrophyta</taxon>
        <taxon>Bolidophyceae</taxon>
        <taxon>Parmales</taxon>
        <taxon>Triparmaceae</taxon>
        <taxon>Triparma</taxon>
    </lineage>
</organism>
<dbReference type="AlphaFoldDB" id="A0A9W7GKT5"/>
<dbReference type="Gene3D" id="3.40.50.300">
    <property type="entry name" value="P-loop containing nucleotide triphosphate hydrolases"/>
    <property type="match status" value="1"/>
</dbReference>
<protein>
    <submittedName>
        <fullName evidence="2">Uncharacterized protein</fullName>
    </submittedName>
</protein>
<gene>
    <name evidence="2" type="ORF">TrCOL_g9883</name>
</gene>
<keyword evidence="3" id="KW-1185">Reference proteome</keyword>
<dbReference type="OrthoDB" id="198659at2759"/>
<proteinExistence type="predicted"/>
<keyword evidence="1" id="KW-0812">Transmembrane</keyword>
<evidence type="ECO:0000313" key="2">
    <source>
        <dbReference type="EMBL" id="GMI47165.1"/>
    </source>
</evidence>
<comment type="caution">
    <text evidence="2">The sequence shown here is derived from an EMBL/GenBank/DDBJ whole genome shotgun (WGS) entry which is preliminary data.</text>
</comment>
<keyword evidence="1" id="KW-0472">Membrane</keyword>
<evidence type="ECO:0000256" key="1">
    <source>
        <dbReference type="SAM" id="Phobius"/>
    </source>
</evidence>
<evidence type="ECO:0000313" key="3">
    <source>
        <dbReference type="Proteomes" id="UP001165065"/>
    </source>
</evidence>
<feature type="transmembrane region" description="Helical" evidence="1">
    <location>
        <begin position="25"/>
        <end position="45"/>
    </location>
</feature>
<accession>A0A9W7GKT5</accession>
<keyword evidence="1" id="KW-1133">Transmembrane helix</keyword>